<name>D3B2H0_HETP5</name>
<dbReference type="PROSITE" id="PS50234">
    <property type="entry name" value="VWFA"/>
    <property type="match status" value="1"/>
</dbReference>
<dbReference type="CDD" id="cd00198">
    <property type="entry name" value="vWFA"/>
    <property type="match status" value="1"/>
</dbReference>
<organism evidence="3 4">
    <name type="scientific">Heterostelium pallidum (strain ATCC 26659 / Pp 5 / PN500)</name>
    <name type="common">Cellular slime mold</name>
    <name type="synonym">Polysphondylium pallidum</name>
    <dbReference type="NCBI Taxonomy" id="670386"/>
    <lineage>
        <taxon>Eukaryota</taxon>
        <taxon>Amoebozoa</taxon>
        <taxon>Evosea</taxon>
        <taxon>Eumycetozoa</taxon>
        <taxon>Dictyostelia</taxon>
        <taxon>Acytosteliales</taxon>
        <taxon>Acytosteliaceae</taxon>
        <taxon>Heterostelium</taxon>
    </lineage>
</organism>
<dbReference type="GeneID" id="31358106"/>
<feature type="region of interest" description="Disordered" evidence="1">
    <location>
        <begin position="78"/>
        <end position="97"/>
    </location>
</feature>
<dbReference type="InterPro" id="IPR029071">
    <property type="entry name" value="Ubiquitin-like_domsf"/>
</dbReference>
<feature type="compositionally biased region" description="Low complexity" evidence="1">
    <location>
        <begin position="133"/>
        <end position="142"/>
    </location>
</feature>
<dbReference type="EMBL" id="ADBJ01000010">
    <property type="protein sequence ID" value="EFA83518.1"/>
    <property type="molecule type" value="Genomic_DNA"/>
</dbReference>
<dbReference type="RefSeq" id="XP_020435635.1">
    <property type="nucleotide sequence ID" value="XM_020573563.1"/>
</dbReference>
<evidence type="ECO:0000256" key="1">
    <source>
        <dbReference type="SAM" id="MobiDB-lite"/>
    </source>
</evidence>
<evidence type="ECO:0000259" key="2">
    <source>
        <dbReference type="PROSITE" id="PS50234"/>
    </source>
</evidence>
<gene>
    <name evidence="3" type="ORF">PPL_02583</name>
</gene>
<dbReference type="Gene3D" id="3.10.110.10">
    <property type="entry name" value="Ubiquitin Conjugating Enzyme"/>
    <property type="match status" value="1"/>
</dbReference>
<comment type="caution">
    <text evidence="3">The sequence shown here is derived from an EMBL/GenBank/DDBJ whole genome shotgun (WGS) entry which is preliminary data.</text>
</comment>
<reference evidence="3 4" key="1">
    <citation type="journal article" date="2011" name="Genome Res.">
        <title>Phylogeny-wide analysis of social amoeba genomes highlights ancient origins for complex intercellular communication.</title>
        <authorList>
            <person name="Heidel A.J."/>
            <person name="Lawal H.M."/>
            <person name="Felder M."/>
            <person name="Schilde C."/>
            <person name="Helps N.R."/>
            <person name="Tunggal B."/>
            <person name="Rivero F."/>
            <person name="John U."/>
            <person name="Schleicher M."/>
            <person name="Eichinger L."/>
            <person name="Platzer M."/>
            <person name="Noegel A.A."/>
            <person name="Schaap P."/>
            <person name="Gloeckner G."/>
        </authorList>
    </citation>
    <scope>NUCLEOTIDE SEQUENCE [LARGE SCALE GENOMIC DNA]</scope>
    <source>
        <strain evidence="4">ATCC 26659 / Pp 5 / PN500</strain>
    </source>
</reference>
<evidence type="ECO:0000313" key="4">
    <source>
        <dbReference type="Proteomes" id="UP000001396"/>
    </source>
</evidence>
<dbReference type="Gene3D" id="3.40.50.410">
    <property type="entry name" value="von Willebrand factor, type A domain"/>
    <property type="match status" value="1"/>
</dbReference>
<dbReference type="Proteomes" id="UP000001396">
    <property type="component" value="Unassembled WGS sequence"/>
</dbReference>
<keyword evidence="4" id="KW-1185">Reference proteome</keyword>
<dbReference type="Pfam" id="PF13519">
    <property type="entry name" value="VWA_2"/>
    <property type="match status" value="1"/>
</dbReference>
<accession>D3B2H0</accession>
<proteinExistence type="predicted"/>
<protein>
    <recommendedName>
        <fullName evidence="2">VWFA domain-containing protein</fullName>
    </recommendedName>
</protein>
<dbReference type="InterPro" id="IPR036465">
    <property type="entry name" value="vWFA_dom_sf"/>
</dbReference>
<feature type="compositionally biased region" description="Low complexity" evidence="1">
    <location>
        <begin position="113"/>
        <end position="125"/>
    </location>
</feature>
<dbReference type="SUPFAM" id="SSF54236">
    <property type="entry name" value="Ubiquitin-like"/>
    <property type="match status" value="1"/>
</dbReference>
<dbReference type="SUPFAM" id="SSF53300">
    <property type="entry name" value="vWA-like"/>
    <property type="match status" value="1"/>
</dbReference>
<dbReference type="InterPro" id="IPR016135">
    <property type="entry name" value="UBQ-conjugating_enzyme/RWD"/>
</dbReference>
<evidence type="ECO:0000313" key="3">
    <source>
        <dbReference type="EMBL" id="EFA83518.1"/>
    </source>
</evidence>
<dbReference type="InParanoid" id="D3B2H0"/>
<dbReference type="SUPFAM" id="SSF54495">
    <property type="entry name" value="UBC-like"/>
    <property type="match status" value="1"/>
</dbReference>
<sequence length="461" mass="50658">MLTIEIVSINKKIAVPYKKGQSIEQLIKEIIKRALLTVDVTSEYQLYHNSSELYHEDTLEDLGINDNDLLQLKQSQQPVVGDDNQQQPPQQQQSTTTTIADNISEKLSNVNISTTTTSSTSTTSSEITKDSDNNNNNNNNNNYKQEIKQIDMIVLDLSGSMRSAAFKGSLTPGELEMKRIEIAQALFQTMIDKYVQLEIAAIVGLVCFGERIEVTFPPTRNFDSFSTELGEVVANQSKTRLYEAIKLAGETIVKYRENPTSLADGFVLAPSDKLICRVFALTDGQDNSNACPYEVYKYLKSANIILDAIPIGEGGNTLGSFTKATGGSCFTFNSSKAGVELFEREAVVNLSTRDNLAAFSIPINSKAAFSAIAPEIVTTVEQKADATIKSAGKCSSNVAVASLESNPVSLLQSPNPMDPIDPVKAGLYRDNPTEYWNNARLWNKNYASFTLTELKQLHSLE</sequence>
<feature type="region of interest" description="Disordered" evidence="1">
    <location>
        <begin position="110"/>
        <end position="144"/>
    </location>
</feature>
<feature type="domain" description="VWFA" evidence="2">
    <location>
        <begin position="152"/>
        <end position="356"/>
    </location>
</feature>
<dbReference type="AlphaFoldDB" id="D3B2H0"/>
<dbReference type="InterPro" id="IPR002035">
    <property type="entry name" value="VWF_A"/>
</dbReference>
<feature type="compositionally biased region" description="Low complexity" evidence="1">
    <location>
        <begin position="78"/>
        <end position="93"/>
    </location>
</feature>